<protein>
    <submittedName>
        <fullName evidence="1">Uncharacterized protein</fullName>
    </submittedName>
</protein>
<reference evidence="1 2" key="1">
    <citation type="submission" date="2020-04" db="EMBL/GenBank/DDBJ databases">
        <title>Achromobacter ruhlandii genome sequencing and assembly.</title>
        <authorList>
            <person name="Martins R.C.R."/>
            <person name="Perdigao-Neto L.V."/>
            <person name="Levin A.S.S."/>
            <person name="Costa S.F."/>
        </authorList>
    </citation>
    <scope>NUCLEOTIDE SEQUENCE [LARGE SCALE GENOMIC DNA]</scope>
    <source>
        <strain evidence="1 2">9035ralo</strain>
    </source>
</reference>
<dbReference type="Proteomes" id="UP000542405">
    <property type="component" value="Unassembled WGS sequence"/>
</dbReference>
<dbReference type="Gene3D" id="3.40.50.300">
    <property type="entry name" value="P-loop containing nucleotide triphosphate hydrolases"/>
    <property type="match status" value="1"/>
</dbReference>
<comment type="caution">
    <text evidence="1">The sequence shown here is derived from an EMBL/GenBank/DDBJ whole genome shotgun (WGS) entry which is preliminary data.</text>
</comment>
<feature type="non-terminal residue" evidence="1">
    <location>
        <position position="63"/>
    </location>
</feature>
<sequence>MAVAVVRGSWRCVERGVGGADRGRASGRLRTTISEAGSGVPSANTIVIHGADRCGLAQLHQLR</sequence>
<organism evidence="1 2">
    <name type="scientific">Achromobacter ruhlandii</name>
    <dbReference type="NCBI Taxonomy" id="72557"/>
    <lineage>
        <taxon>Bacteria</taxon>
        <taxon>Pseudomonadati</taxon>
        <taxon>Pseudomonadota</taxon>
        <taxon>Betaproteobacteria</taxon>
        <taxon>Burkholderiales</taxon>
        <taxon>Alcaligenaceae</taxon>
        <taxon>Achromobacter</taxon>
    </lineage>
</organism>
<gene>
    <name evidence="1" type="ORF">HGQ98_28210</name>
</gene>
<accession>A0A848NS52</accession>
<dbReference type="InterPro" id="IPR027417">
    <property type="entry name" value="P-loop_NTPase"/>
</dbReference>
<dbReference type="AlphaFoldDB" id="A0A848NS52"/>
<proteinExistence type="predicted"/>
<dbReference type="EMBL" id="JABBZE010000604">
    <property type="protein sequence ID" value="NMU93331.1"/>
    <property type="molecule type" value="Genomic_DNA"/>
</dbReference>
<evidence type="ECO:0000313" key="1">
    <source>
        <dbReference type="EMBL" id="NMU93331.1"/>
    </source>
</evidence>
<name>A0A848NS52_9BURK</name>
<evidence type="ECO:0000313" key="2">
    <source>
        <dbReference type="Proteomes" id="UP000542405"/>
    </source>
</evidence>